<accession>A0A6J7FJA2</accession>
<protein>
    <submittedName>
        <fullName evidence="2">Unannotated protein</fullName>
    </submittedName>
</protein>
<name>A0A6J7FJA2_9ZZZZ</name>
<organism evidence="2">
    <name type="scientific">freshwater metagenome</name>
    <dbReference type="NCBI Taxonomy" id="449393"/>
    <lineage>
        <taxon>unclassified sequences</taxon>
        <taxon>metagenomes</taxon>
        <taxon>ecological metagenomes</taxon>
    </lineage>
</organism>
<reference evidence="2" key="1">
    <citation type="submission" date="2020-05" db="EMBL/GenBank/DDBJ databases">
        <authorList>
            <person name="Chiriac C."/>
            <person name="Salcher M."/>
            <person name="Ghai R."/>
            <person name="Kavagutti S V."/>
        </authorList>
    </citation>
    <scope>NUCLEOTIDE SEQUENCE</scope>
</reference>
<evidence type="ECO:0000313" key="2">
    <source>
        <dbReference type="EMBL" id="CAB4895481.1"/>
    </source>
</evidence>
<keyword evidence="1" id="KW-0472">Membrane</keyword>
<feature type="transmembrane region" description="Helical" evidence="1">
    <location>
        <begin position="78"/>
        <end position="96"/>
    </location>
</feature>
<dbReference type="AlphaFoldDB" id="A0A6J7FJA2"/>
<sequence length="176" mass="18731">MSSKRVTILWLVTVVLLSVFAGLSWLNLELSPEAGAQKFEISGYQVFPIISALLLLQVAALLASILTPVLVGRSVSGLLVPVMLAHGFLVAVGLQTNLQNAVSAQIIEITGVAGLASQAEFVSFSGNTYLWAGYLVAIALNIAVLLTKALSKSGTTKVKETKETFADELDLWETQK</sequence>
<proteinExistence type="predicted"/>
<dbReference type="EMBL" id="CAFBML010000007">
    <property type="protein sequence ID" value="CAB4895481.1"/>
    <property type="molecule type" value="Genomic_DNA"/>
</dbReference>
<feature type="transmembrane region" description="Helical" evidence="1">
    <location>
        <begin position="45"/>
        <end position="71"/>
    </location>
</feature>
<feature type="transmembrane region" description="Helical" evidence="1">
    <location>
        <begin position="129"/>
        <end position="150"/>
    </location>
</feature>
<keyword evidence="1" id="KW-1133">Transmembrane helix</keyword>
<keyword evidence="1" id="KW-0812">Transmembrane</keyword>
<gene>
    <name evidence="2" type="ORF">UFOPK3592_00170</name>
</gene>
<evidence type="ECO:0000256" key="1">
    <source>
        <dbReference type="SAM" id="Phobius"/>
    </source>
</evidence>